<dbReference type="InterPro" id="IPR029058">
    <property type="entry name" value="AB_hydrolase_fold"/>
</dbReference>
<dbReference type="Gene3D" id="3.40.50.1820">
    <property type="entry name" value="alpha/beta hydrolase"/>
    <property type="match status" value="2"/>
</dbReference>
<dbReference type="InterPro" id="IPR010333">
    <property type="entry name" value="VirJ"/>
</dbReference>
<evidence type="ECO:0000313" key="3">
    <source>
        <dbReference type="EMBL" id="KAA5612848.1"/>
    </source>
</evidence>
<dbReference type="SUPFAM" id="SSF53474">
    <property type="entry name" value="alpha/beta-Hydrolases"/>
    <property type="match status" value="2"/>
</dbReference>
<dbReference type="Proteomes" id="UP000325255">
    <property type="component" value="Unassembled WGS sequence"/>
</dbReference>
<dbReference type="PIRSF" id="PIRSF029063">
    <property type="entry name" value="IV_sec_VirJ"/>
    <property type="match status" value="1"/>
</dbReference>
<evidence type="ECO:0000259" key="2">
    <source>
        <dbReference type="Pfam" id="PF06057"/>
    </source>
</evidence>
<proteinExistence type="predicted"/>
<accession>A0A5M6IZS3</accession>
<reference evidence="3 4" key="1">
    <citation type="submission" date="2019-09" db="EMBL/GenBank/DDBJ databases">
        <title>Genome sequence of Rhodovastum atsumiense, a diverse member of the Acetobacteraceae family of non-sulfur purple photosynthetic bacteria.</title>
        <authorList>
            <person name="Meyer T."/>
            <person name="Kyndt J."/>
        </authorList>
    </citation>
    <scope>NUCLEOTIDE SEQUENCE [LARGE SCALE GENOMIC DNA]</scope>
    <source>
        <strain evidence="3 4">DSM 21279</strain>
    </source>
</reference>
<keyword evidence="1" id="KW-0732">Signal</keyword>
<evidence type="ECO:0000313" key="4">
    <source>
        <dbReference type="Proteomes" id="UP000325255"/>
    </source>
</evidence>
<dbReference type="RefSeq" id="WP_150040075.1">
    <property type="nucleotide sequence ID" value="NZ_OW485601.1"/>
</dbReference>
<evidence type="ECO:0000256" key="1">
    <source>
        <dbReference type="SAM" id="SignalP"/>
    </source>
</evidence>
<protein>
    <submittedName>
        <fullName evidence="3">Virulence factor family protein</fullName>
    </submittedName>
</protein>
<name>A0A5M6IZS3_9PROT</name>
<comment type="caution">
    <text evidence="3">The sequence shown here is derived from an EMBL/GenBank/DDBJ whole genome shotgun (WGS) entry which is preliminary data.</text>
</comment>
<feature type="chain" id="PRO_5024320011" evidence="1">
    <location>
        <begin position="23"/>
        <end position="427"/>
    </location>
</feature>
<dbReference type="AlphaFoldDB" id="A0A5M6IZS3"/>
<dbReference type="EMBL" id="VWPK01000009">
    <property type="protein sequence ID" value="KAA5612848.1"/>
    <property type="molecule type" value="Genomic_DNA"/>
</dbReference>
<dbReference type="InterPro" id="IPR011225">
    <property type="entry name" value="IV_sec_VirJ"/>
</dbReference>
<feature type="signal peptide" evidence="1">
    <location>
        <begin position="1"/>
        <end position="22"/>
    </location>
</feature>
<dbReference type="Pfam" id="PF06057">
    <property type="entry name" value="VirJ"/>
    <property type="match status" value="2"/>
</dbReference>
<organism evidence="3 4">
    <name type="scientific">Rhodovastum atsumiense</name>
    <dbReference type="NCBI Taxonomy" id="504468"/>
    <lineage>
        <taxon>Bacteria</taxon>
        <taxon>Pseudomonadati</taxon>
        <taxon>Pseudomonadota</taxon>
        <taxon>Alphaproteobacteria</taxon>
        <taxon>Acetobacterales</taxon>
        <taxon>Acetobacteraceae</taxon>
        <taxon>Rhodovastum</taxon>
    </lineage>
</organism>
<gene>
    <name evidence="3" type="ORF">F1189_07325</name>
</gene>
<sequence length="427" mass="44459">MKPAPLLLALLGWLMLAAPARALDGGRYGEVRLQQPTGEVRGLVVLFSDAGGWEAADDATAQALAAAGAIVVGVDTPRYLRRLDQTRDACDDDAFNDAESLSHQLQRQHGAGVYLAPILAGTGIGGTLARVALAQAPANTIAGAVMLRPAAIIPGTRPLCAEPPATAADGGFAYPAAKTPPGFLAEAKEDRATGDGARTALVTAITPHLGATVPNAGNVSSLPLVEVPAAQPSGLMAIVLSGDGGWRDLDKTIAERLGQRGIPVVGWDCLRYFWSRKTPAQTAADLAAVIATYKARFQARHVALIGYSFGADVLPFAFNRLSPQLRESVALITLLGFSKAAEFEIRVAGWLGSAPSAAALPTTPEIDRVPGSLIQCVHGEKETDSACPALAARGAEVIRTRGGHHFGGDYVALATRIEEGLRRRVAP</sequence>
<keyword evidence="4" id="KW-1185">Reference proteome</keyword>
<dbReference type="OrthoDB" id="9807916at2"/>
<feature type="domain" description="Bacterial virulence" evidence="2">
    <location>
        <begin position="236"/>
        <end position="424"/>
    </location>
</feature>
<feature type="domain" description="Bacterial virulence" evidence="2">
    <location>
        <begin position="43"/>
        <end position="90"/>
    </location>
</feature>